<dbReference type="AlphaFoldDB" id="A0A1S1RCR2"/>
<keyword evidence="4" id="KW-1185">Reference proteome</keyword>
<dbReference type="SUPFAM" id="SSF52777">
    <property type="entry name" value="CoA-dependent acyltransferases"/>
    <property type="match status" value="2"/>
</dbReference>
<accession>A0A1S1RCR2</accession>
<comment type="caution">
    <text evidence="3">The sequence shown here is derived from an EMBL/GenBank/DDBJ whole genome shotgun (WGS) entry which is preliminary data.</text>
</comment>
<reference evidence="4" key="1">
    <citation type="submission" date="2016-07" db="EMBL/GenBank/DDBJ databases">
        <title>Frankia sp. NRRL B-16219 Genome sequencing.</title>
        <authorList>
            <person name="Ghodhbane-Gtari F."/>
            <person name="Swanson E."/>
            <person name="Gueddou A."/>
            <person name="Louati M."/>
            <person name="Nouioui I."/>
            <person name="Hezbri K."/>
            <person name="Abebe-Akele F."/>
            <person name="Simpson S."/>
            <person name="Morris K."/>
            <person name="Thomas K."/>
            <person name="Gtari M."/>
            <person name="Tisa L.S."/>
        </authorList>
    </citation>
    <scope>NUCLEOTIDE SEQUENCE [LARGE SCALE GENOMIC DNA]</scope>
    <source>
        <strain evidence="4">NRRL B-16219</strain>
    </source>
</reference>
<protein>
    <recommendedName>
        <fullName evidence="2">Condensation domain-containing protein</fullName>
    </recommendedName>
</protein>
<evidence type="ECO:0000259" key="2">
    <source>
        <dbReference type="Pfam" id="PF00668"/>
    </source>
</evidence>
<dbReference type="InterPro" id="IPR023213">
    <property type="entry name" value="CAT-like_dom_sf"/>
</dbReference>
<evidence type="ECO:0000313" key="4">
    <source>
        <dbReference type="Proteomes" id="UP000179769"/>
    </source>
</evidence>
<evidence type="ECO:0000313" key="3">
    <source>
        <dbReference type="EMBL" id="OHV43970.1"/>
    </source>
</evidence>
<evidence type="ECO:0000256" key="1">
    <source>
        <dbReference type="SAM" id="MobiDB-lite"/>
    </source>
</evidence>
<dbReference type="Gene3D" id="3.30.559.10">
    <property type="entry name" value="Chloramphenicol acetyltransferase-like domain"/>
    <property type="match status" value="1"/>
</dbReference>
<feature type="compositionally biased region" description="Low complexity" evidence="1">
    <location>
        <begin position="10"/>
        <end position="19"/>
    </location>
</feature>
<gene>
    <name evidence="3" type="ORF">BBK14_10280</name>
</gene>
<dbReference type="OrthoDB" id="5487049at2"/>
<dbReference type="Proteomes" id="UP000179769">
    <property type="component" value="Unassembled WGS sequence"/>
</dbReference>
<dbReference type="GO" id="GO:0008610">
    <property type="term" value="P:lipid biosynthetic process"/>
    <property type="evidence" value="ECO:0007669"/>
    <property type="project" value="UniProtKB-ARBA"/>
</dbReference>
<dbReference type="InterPro" id="IPR001242">
    <property type="entry name" value="Condensation_dom"/>
</dbReference>
<name>A0A1S1RCR2_9ACTN</name>
<sequence length="450" mass="47597">MLATSRRRVSVQVDVQSQGGSPGPVPDRFLTSSEQILAASDRPDAPLTCGFLVQFEGKLDAARLRCAVREASRRHPMMRAALYGARQYAWRFGTEPPAGSVGLVEDGSSGWDVHEMMVSGRFDLHAHPPLRIALVRGPDGDQLSLVAHHLAVDGMGLTAILSDIIAEYRLVEAATVTAGPVDTHVGLPAGVPPGAKAAVAGWTAFTRRSGRHITPMGTGRDTGYGYQPLTLPVPGRVLLGSGRRITVNDLLMAATHLTIDRWNRQRGGESGTLRIRMPISLGNAAEVGGNNTGQALVVTEPADRADLARLAARVVDQTERAKQAAAAPPIAGVAGKVGMVATELIPGPWRVPLLRWGVRAARPLITPAAAVSNIGSLSSLASDEPKISSVYFTGTVGMPQGLLICVAGYGNNIHVTFGYHRHLFGREAASAFANLFRTAFGELTRIGSAM</sequence>
<feature type="region of interest" description="Disordered" evidence="1">
    <location>
        <begin position="1"/>
        <end position="27"/>
    </location>
</feature>
<dbReference type="EMBL" id="MAXA01000025">
    <property type="protein sequence ID" value="OHV43970.1"/>
    <property type="molecule type" value="Genomic_DNA"/>
</dbReference>
<dbReference type="GO" id="GO:0003824">
    <property type="term" value="F:catalytic activity"/>
    <property type="evidence" value="ECO:0007669"/>
    <property type="project" value="InterPro"/>
</dbReference>
<organism evidence="3 4">
    <name type="scientific">Parafrankia soli</name>
    <dbReference type="NCBI Taxonomy" id="2599596"/>
    <lineage>
        <taxon>Bacteria</taxon>
        <taxon>Bacillati</taxon>
        <taxon>Actinomycetota</taxon>
        <taxon>Actinomycetes</taxon>
        <taxon>Frankiales</taxon>
        <taxon>Frankiaceae</taxon>
        <taxon>Parafrankia</taxon>
    </lineage>
</organism>
<proteinExistence type="predicted"/>
<feature type="domain" description="Condensation" evidence="2">
    <location>
        <begin position="52"/>
        <end position="171"/>
    </location>
</feature>
<dbReference type="Pfam" id="PF00668">
    <property type="entry name" value="Condensation"/>
    <property type="match status" value="1"/>
</dbReference>